<dbReference type="Pfam" id="PF13588">
    <property type="entry name" value="HSDR_N_2"/>
    <property type="match status" value="1"/>
</dbReference>
<keyword evidence="3" id="KW-0808">Transferase</keyword>
<protein>
    <submittedName>
        <fullName evidence="3">Type I restriction enzyme M protein</fullName>
        <ecNumber evidence="3">2.1.1.72</ecNumber>
    </submittedName>
</protein>
<evidence type="ECO:0000259" key="2">
    <source>
        <dbReference type="Pfam" id="PF13588"/>
    </source>
</evidence>
<dbReference type="InterPro" id="IPR029464">
    <property type="entry name" value="HSDR_N"/>
</dbReference>
<dbReference type="InterPro" id="IPR029063">
    <property type="entry name" value="SAM-dependent_MTases_sf"/>
</dbReference>
<dbReference type="RefSeq" id="WP_181522113.1">
    <property type="nucleotide sequence ID" value="NZ_JACDUM010000004.1"/>
</dbReference>
<name>A0A7J9PCR2_METMI</name>
<dbReference type="GO" id="GO:0003677">
    <property type="term" value="F:DNA binding"/>
    <property type="evidence" value="ECO:0007669"/>
    <property type="project" value="InterPro"/>
</dbReference>
<sequence>MAQKLKDGYIIDFISGNEVKATPEELEAVQVFSRQLVEDYGYPKEYIQTRPQFRVKVRPSDTKKEYPVDIAVFADKKKQEDDVYIIIECKKKNRKDGMSQLQDYLRFSKAYLGVWFNGEERLFLRKIEKNGRIEFEDLPNIPKYGQRVEDIGKFKRKDLKPTHNLKATFKAIRNHLAANTVGATRDEVLAQQLINIIFCKIYDERFTEPDEVVTFRAGFEENSIDVKNRILKLFDKVKRKYKEVLDENDTITLDANSVTYVIGELQNYCLIEAERDIIADAFETFIGHALKGGQGQFFTPRNVVKMMVDILDPNDEDLIIDPACGSGGFLIEALRHVWRKLDEEGEKYHWNKNNLQEEKMEVALNKIRGIDKDYFLSKVAKAYMAIIGDGKSGIFTEDSLEVPKNWNQATRQKIDLGKFSVLLTNPPFGSKIPVRGDDKLKQFDLGHKWKINKKTGNWEKEKLKDKEAPQILFIERCLQLLEDGGRMAIVLPDGIYGNESLGYIRNWIVNKARIVAIIDVPLETFLPNTGTKTSILVLQKIPPEKIPEDYPIFMAVTEYCGHDRRGKEIEEDDITNVAKEFRKWAKEHEFTF</sequence>
<dbReference type="PANTHER" id="PTHR42998:SF1">
    <property type="entry name" value="TYPE I RESTRICTION ENZYME HINDI METHYLASE SUBUNIT"/>
    <property type="match status" value="1"/>
</dbReference>
<keyword evidence="3" id="KW-0489">Methyltransferase</keyword>
<dbReference type="PANTHER" id="PTHR42998">
    <property type="entry name" value="TYPE I RESTRICTION ENZYME HINDVIIP M PROTEIN-RELATED"/>
    <property type="match status" value="1"/>
</dbReference>
<organism evidence="3 4">
    <name type="scientific">Methanococcus maripaludis</name>
    <name type="common">Methanococcus deltae</name>
    <dbReference type="NCBI Taxonomy" id="39152"/>
    <lineage>
        <taxon>Archaea</taxon>
        <taxon>Methanobacteriati</taxon>
        <taxon>Methanobacteriota</taxon>
        <taxon>Methanomada group</taxon>
        <taxon>Methanococci</taxon>
        <taxon>Methanococcales</taxon>
        <taxon>Methanococcaceae</taxon>
        <taxon>Methanococcus</taxon>
    </lineage>
</organism>
<feature type="domain" description="Type I restriction enzyme R protein N-terminal" evidence="2">
    <location>
        <begin position="30"/>
        <end position="142"/>
    </location>
</feature>
<dbReference type="PRINTS" id="PR00507">
    <property type="entry name" value="N12N6MTFRASE"/>
</dbReference>
<proteinExistence type="predicted"/>
<dbReference type="InterPro" id="IPR003356">
    <property type="entry name" value="DNA_methylase_A-5"/>
</dbReference>
<dbReference type="GO" id="GO:0008170">
    <property type="term" value="F:N-methyltransferase activity"/>
    <property type="evidence" value="ECO:0007669"/>
    <property type="project" value="InterPro"/>
</dbReference>
<dbReference type="GO" id="GO:0009007">
    <property type="term" value="F:site-specific DNA-methyltransferase (adenine-specific) activity"/>
    <property type="evidence" value="ECO:0007669"/>
    <property type="project" value="UniProtKB-EC"/>
</dbReference>
<dbReference type="EMBL" id="JACDUM010000004">
    <property type="protein sequence ID" value="MBA2861035.1"/>
    <property type="molecule type" value="Genomic_DNA"/>
</dbReference>
<dbReference type="Gene3D" id="3.40.50.150">
    <property type="entry name" value="Vaccinia Virus protein VP39"/>
    <property type="match status" value="1"/>
</dbReference>
<dbReference type="Proteomes" id="UP000568063">
    <property type="component" value="Unassembled WGS sequence"/>
</dbReference>
<dbReference type="Pfam" id="PF02384">
    <property type="entry name" value="N6_Mtase"/>
    <property type="match status" value="1"/>
</dbReference>
<dbReference type="AlphaFoldDB" id="A0A7J9PCR2"/>
<evidence type="ECO:0000259" key="1">
    <source>
        <dbReference type="Pfam" id="PF02384"/>
    </source>
</evidence>
<evidence type="ECO:0000313" key="4">
    <source>
        <dbReference type="Proteomes" id="UP000568063"/>
    </source>
</evidence>
<dbReference type="SUPFAM" id="SSF53335">
    <property type="entry name" value="S-adenosyl-L-methionine-dependent methyltransferases"/>
    <property type="match status" value="1"/>
</dbReference>
<evidence type="ECO:0000313" key="3">
    <source>
        <dbReference type="EMBL" id="MBA2861035.1"/>
    </source>
</evidence>
<dbReference type="GO" id="GO:0032259">
    <property type="term" value="P:methylation"/>
    <property type="evidence" value="ECO:0007669"/>
    <property type="project" value="UniProtKB-KW"/>
</dbReference>
<accession>A0A7J9PCR2</accession>
<dbReference type="EC" id="2.1.1.72" evidence="3"/>
<comment type="caution">
    <text evidence="3">The sequence shown here is derived from an EMBL/GenBank/DDBJ whole genome shotgun (WGS) entry which is preliminary data.</text>
</comment>
<gene>
    <name evidence="3" type="ORF">HNP91_001867</name>
</gene>
<reference evidence="3 4" key="1">
    <citation type="submission" date="2020-07" db="EMBL/GenBank/DDBJ databases">
        <title>Genomic Encyclopedia of Type Strains, Phase IV (KMG-V): Genome sequencing to study the core and pangenomes of soil and plant-associated prokaryotes.</title>
        <authorList>
            <person name="Whitman W."/>
        </authorList>
    </citation>
    <scope>NUCLEOTIDE SEQUENCE [LARGE SCALE GENOMIC DNA]</scope>
    <source>
        <strain evidence="3 4">C9</strain>
    </source>
</reference>
<dbReference type="InterPro" id="IPR052916">
    <property type="entry name" value="Type-I_RE_MTase_Subunit"/>
</dbReference>
<feature type="domain" description="DNA methylase adenine-specific" evidence="1">
    <location>
        <begin position="274"/>
        <end position="591"/>
    </location>
</feature>